<dbReference type="AlphaFoldDB" id="A0AAN1XBH0"/>
<dbReference type="EMBL" id="AP023423">
    <property type="protein sequence ID" value="BCK88452.1"/>
    <property type="molecule type" value="Genomic_DNA"/>
</dbReference>
<feature type="transmembrane region" description="Helical" evidence="6">
    <location>
        <begin position="148"/>
        <end position="171"/>
    </location>
</feature>
<dbReference type="KEGG" id="seme:MIZ01_2256"/>
<feature type="transmembrane region" description="Helical" evidence="6">
    <location>
        <begin position="246"/>
        <end position="263"/>
    </location>
</feature>
<dbReference type="PANTHER" id="PTHR31632:SF2">
    <property type="entry name" value="PLASMA MEMBRANE IRON PERMEASE"/>
    <property type="match status" value="1"/>
</dbReference>
<evidence type="ECO:0000256" key="4">
    <source>
        <dbReference type="ARBA" id="ARBA00022989"/>
    </source>
</evidence>
<keyword evidence="8" id="KW-1185">Reference proteome</keyword>
<dbReference type="RefSeq" id="WP_237246971.1">
    <property type="nucleotide sequence ID" value="NZ_AP023423.1"/>
</dbReference>
<evidence type="ECO:0000313" key="8">
    <source>
        <dbReference type="Proteomes" id="UP001320326"/>
    </source>
</evidence>
<comment type="subcellular location">
    <subcellularLocation>
        <location evidence="1">Membrane</location>
        <topology evidence="1">Multi-pass membrane protein</topology>
    </subcellularLocation>
</comment>
<gene>
    <name evidence="7" type="ORF">MIZ01_2256</name>
</gene>
<organism evidence="7 8">
    <name type="scientific">Sideroxyarcus emersonii</name>
    <dbReference type="NCBI Taxonomy" id="2764705"/>
    <lineage>
        <taxon>Bacteria</taxon>
        <taxon>Pseudomonadati</taxon>
        <taxon>Pseudomonadota</taxon>
        <taxon>Betaproteobacteria</taxon>
        <taxon>Nitrosomonadales</taxon>
        <taxon>Gallionellaceae</taxon>
        <taxon>Sideroxyarcus</taxon>
    </lineage>
</organism>
<sequence length="277" mass="28557">MFGTAIIVFREVLEASLIIGIVAAATHSVPGSRRWLAAGLLAGLAGAAAVAAFADVIGSFASGFGQELLNATVLGIAVLMLAWHNIWMASHGAELAASARAVGKDIRDGRSECSALLLIVGLAVLREGSETVLFLYGIAASESGRSSMLLGGLVGLSLGAAAGYAIYAGLLRVPLRWFFAATSVLVLLLAAGMASQAARFLIQADLLPSLAAPLWDTSTLLPESGVAGLLLHSLVGYDSRPAGMQLVFYIAALVLIGTGMQWARRLHKAHPPTGDAK</sequence>
<dbReference type="PANTHER" id="PTHR31632">
    <property type="entry name" value="IRON TRANSPORTER FTH1"/>
    <property type="match status" value="1"/>
</dbReference>
<evidence type="ECO:0000256" key="2">
    <source>
        <dbReference type="ARBA" id="ARBA00008333"/>
    </source>
</evidence>
<dbReference type="Pfam" id="PF03239">
    <property type="entry name" value="FTR1"/>
    <property type="match status" value="1"/>
</dbReference>
<feature type="transmembrane region" description="Helical" evidence="6">
    <location>
        <begin position="68"/>
        <end position="86"/>
    </location>
</feature>
<evidence type="ECO:0000256" key="1">
    <source>
        <dbReference type="ARBA" id="ARBA00004141"/>
    </source>
</evidence>
<keyword evidence="4 6" id="KW-1133">Transmembrane helix</keyword>
<name>A0AAN1XBH0_9PROT</name>
<feature type="transmembrane region" description="Helical" evidence="6">
    <location>
        <begin position="12"/>
        <end position="29"/>
    </location>
</feature>
<feature type="transmembrane region" description="Helical" evidence="6">
    <location>
        <begin position="35"/>
        <end position="56"/>
    </location>
</feature>
<feature type="transmembrane region" description="Helical" evidence="6">
    <location>
        <begin position="177"/>
        <end position="202"/>
    </location>
</feature>
<protein>
    <submittedName>
        <fullName evidence="7">Ferrous iron permease EfeU</fullName>
    </submittedName>
</protein>
<evidence type="ECO:0000313" key="7">
    <source>
        <dbReference type="EMBL" id="BCK88452.1"/>
    </source>
</evidence>
<reference evidence="7 8" key="1">
    <citation type="journal article" date="2022" name="Int. J. Syst. Evol. Microbiol.">
        <title>&lt;i&gt;Sideroxyarcus emersonii&lt;/i&gt; gen. nov. sp. nov., a neutrophilic, microaerobic iron- and thiosulfate-oxidizing bacterium isolated from iron-rich wetland sediment.</title>
        <authorList>
            <person name="Kato S."/>
            <person name="Itoh T."/>
            <person name="Iino T."/>
            <person name="Ohkuma M."/>
        </authorList>
    </citation>
    <scope>NUCLEOTIDE SEQUENCE [LARGE SCALE GENOMIC DNA]</scope>
    <source>
        <strain evidence="7 8">MIZ01</strain>
    </source>
</reference>
<evidence type="ECO:0000256" key="6">
    <source>
        <dbReference type="SAM" id="Phobius"/>
    </source>
</evidence>
<keyword evidence="3 6" id="KW-0812">Transmembrane</keyword>
<keyword evidence="5 6" id="KW-0472">Membrane</keyword>
<proteinExistence type="inferred from homology"/>
<evidence type="ECO:0000256" key="3">
    <source>
        <dbReference type="ARBA" id="ARBA00022692"/>
    </source>
</evidence>
<dbReference type="GO" id="GO:0033573">
    <property type="term" value="C:high-affinity iron permease complex"/>
    <property type="evidence" value="ECO:0007669"/>
    <property type="project" value="InterPro"/>
</dbReference>
<dbReference type="Proteomes" id="UP001320326">
    <property type="component" value="Chromosome"/>
</dbReference>
<evidence type="ECO:0000256" key="5">
    <source>
        <dbReference type="ARBA" id="ARBA00023136"/>
    </source>
</evidence>
<dbReference type="InterPro" id="IPR004923">
    <property type="entry name" value="FTR1/Fip1/EfeU"/>
</dbReference>
<dbReference type="GO" id="GO:0015093">
    <property type="term" value="F:ferrous iron transmembrane transporter activity"/>
    <property type="evidence" value="ECO:0007669"/>
    <property type="project" value="TreeGrafter"/>
</dbReference>
<comment type="similarity">
    <text evidence="2">Belongs to the oxidase-dependent Fe transporter (OFeT) (TC 9.A.10.1) family.</text>
</comment>
<accession>A0AAN1XBH0</accession>